<dbReference type="Proteomes" id="UP000887565">
    <property type="component" value="Unplaced"/>
</dbReference>
<organism evidence="1 2">
    <name type="scientific">Romanomermis culicivorax</name>
    <name type="common">Nematode worm</name>
    <dbReference type="NCBI Taxonomy" id="13658"/>
    <lineage>
        <taxon>Eukaryota</taxon>
        <taxon>Metazoa</taxon>
        <taxon>Ecdysozoa</taxon>
        <taxon>Nematoda</taxon>
        <taxon>Enoplea</taxon>
        <taxon>Dorylaimia</taxon>
        <taxon>Mermithida</taxon>
        <taxon>Mermithoidea</taxon>
        <taxon>Mermithidae</taxon>
        <taxon>Romanomermis</taxon>
    </lineage>
</organism>
<evidence type="ECO:0000313" key="2">
    <source>
        <dbReference type="WBParaSite" id="nRc.2.0.1.t06417-RA"/>
    </source>
</evidence>
<protein>
    <submittedName>
        <fullName evidence="2">Uncharacterized protein</fullName>
    </submittedName>
</protein>
<evidence type="ECO:0000313" key="1">
    <source>
        <dbReference type="Proteomes" id="UP000887565"/>
    </source>
</evidence>
<name>A0A915HXX5_ROMCU</name>
<dbReference type="WBParaSite" id="nRc.2.0.1.t06417-RA">
    <property type="protein sequence ID" value="nRc.2.0.1.t06417-RA"/>
    <property type="gene ID" value="nRc.2.0.1.g06417"/>
</dbReference>
<reference evidence="2" key="1">
    <citation type="submission" date="2022-11" db="UniProtKB">
        <authorList>
            <consortium name="WormBaseParasite"/>
        </authorList>
    </citation>
    <scope>IDENTIFICATION</scope>
</reference>
<sequence>MEENNRIGALSVNVEDLFRKFHRFLIILAAFLKKARAVARSLYLPTSSSSIVKKEAEIN</sequence>
<accession>A0A915HXX5</accession>
<keyword evidence="1" id="KW-1185">Reference proteome</keyword>
<dbReference type="AlphaFoldDB" id="A0A915HXX5"/>
<proteinExistence type="predicted"/>